<feature type="transmembrane region" description="Helical" evidence="1">
    <location>
        <begin position="45"/>
        <end position="64"/>
    </location>
</feature>
<dbReference type="AlphaFoldDB" id="A0A938YE79"/>
<reference evidence="2" key="1">
    <citation type="submission" date="2021-01" db="EMBL/GenBank/DDBJ databases">
        <title>YIM 132084 draft genome.</title>
        <authorList>
            <person name="An D."/>
        </authorList>
    </citation>
    <scope>NUCLEOTIDE SEQUENCE</scope>
    <source>
        <strain evidence="2">YIM 132084</strain>
    </source>
</reference>
<dbReference type="RefSeq" id="WP_205259097.1">
    <property type="nucleotide sequence ID" value="NZ_JAERWK010000003.1"/>
</dbReference>
<dbReference type="EMBL" id="JAERWK010000003">
    <property type="protein sequence ID" value="MBM9466143.1"/>
    <property type="molecule type" value="Genomic_DNA"/>
</dbReference>
<keyword evidence="1" id="KW-0812">Transmembrane</keyword>
<sequence length="290" mass="29023">MSTPTTSPGPTGPAPGGLFRPEAVAQLDAQRRLDSSLTVAPPRSWLALIVVGLVAVAAVVWAVFGRAPVTVAGAGILLPPEGLVAVTAAAGGVVADVPAIDDADPTMPGVTVQAGQRLLTVRTPDGGTSDVTAQVDGVLVARTPLAVGTPLTAGAVVGQLLSSAERSVALLFIDPSAGSRVLPGMPVRLTPSTVSASAWGELRGTVRSVDPLPYDRADFVQLAGGNTQLAASLGGVGSVRVVVDLIRADTASGYAWTSDDGPPFAVAPTTSLTGSIELGTREPLSYLLGG</sequence>
<organism evidence="2 3">
    <name type="scientific">Nakamurella leprariae</name>
    <dbReference type="NCBI Taxonomy" id="2803911"/>
    <lineage>
        <taxon>Bacteria</taxon>
        <taxon>Bacillati</taxon>
        <taxon>Actinomycetota</taxon>
        <taxon>Actinomycetes</taxon>
        <taxon>Nakamurellales</taxon>
        <taxon>Nakamurellaceae</taxon>
        <taxon>Nakamurella</taxon>
    </lineage>
</organism>
<keyword evidence="1" id="KW-1133">Transmembrane helix</keyword>
<evidence type="ECO:0000313" key="2">
    <source>
        <dbReference type="EMBL" id="MBM9466143.1"/>
    </source>
</evidence>
<gene>
    <name evidence="2" type="ORF">JL106_02465</name>
</gene>
<dbReference type="Proteomes" id="UP000663792">
    <property type="component" value="Unassembled WGS sequence"/>
</dbReference>
<keyword evidence="3" id="KW-1185">Reference proteome</keyword>
<name>A0A938YE79_9ACTN</name>
<comment type="caution">
    <text evidence="2">The sequence shown here is derived from an EMBL/GenBank/DDBJ whole genome shotgun (WGS) entry which is preliminary data.</text>
</comment>
<keyword evidence="1" id="KW-0472">Membrane</keyword>
<protein>
    <recommendedName>
        <fullName evidence="4">HlyD family efflux transporter periplasmic adaptor subunit</fullName>
    </recommendedName>
</protein>
<proteinExistence type="predicted"/>
<evidence type="ECO:0000313" key="3">
    <source>
        <dbReference type="Proteomes" id="UP000663792"/>
    </source>
</evidence>
<evidence type="ECO:0000256" key="1">
    <source>
        <dbReference type="SAM" id="Phobius"/>
    </source>
</evidence>
<evidence type="ECO:0008006" key="4">
    <source>
        <dbReference type="Google" id="ProtNLM"/>
    </source>
</evidence>
<accession>A0A938YE79</accession>